<dbReference type="InterPro" id="IPR037923">
    <property type="entry name" value="HTH-like"/>
</dbReference>
<gene>
    <name evidence="5" type="ORF">O9H85_00335</name>
</gene>
<dbReference type="SUPFAM" id="SSF46689">
    <property type="entry name" value="Homeodomain-like"/>
    <property type="match status" value="2"/>
</dbReference>
<dbReference type="PROSITE" id="PS01124">
    <property type="entry name" value="HTH_ARAC_FAMILY_2"/>
    <property type="match status" value="1"/>
</dbReference>
<dbReference type="Proteomes" id="UP001527882">
    <property type="component" value="Unassembled WGS sequence"/>
</dbReference>
<evidence type="ECO:0000313" key="6">
    <source>
        <dbReference type="Proteomes" id="UP001527882"/>
    </source>
</evidence>
<dbReference type="Gene3D" id="1.10.10.60">
    <property type="entry name" value="Homeodomain-like"/>
    <property type="match status" value="2"/>
</dbReference>
<protein>
    <submittedName>
        <fullName evidence="5">AraC family transcriptional regulator</fullName>
    </submittedName>
</protein>
<keyword evidence="6" id="KW-1185">Reference proteome</keyword>
<organism evidence="5 6">
    <name type="scientific">Paenibacillus gyeongsangnamensis</name>
    <dbReference type="NCBI Taxonomy" id="3388067"/>
    <lineage>
        <taxon>Bacteria</taxon>
        <taxon>Bacillati</taxon>
        <taxon>Bacillota</taxon>
        <taxon>Bacilli</taxon>
        <taxon>Bacillales</taxon>
        <taxon>Paenibacillaceae</taxon>
        <taxon>Paenibacillus</taxon>
    </lineage>
</organism>
<keyword evidence="3" id="KW-0804">Transcription</keyword>
<dbReference type="RefSeq" id="WP_269879281.1">
    <property type="nucleotide sequence ID" value="NZ_JAQAGZ010000001.1"/>
</dbReference>
<dbReference type="InterPro" id="IPR018060">
    <property type="entry name" value="HTH_AraC"/>
</dbReference>
<dbReference type="Pfam" id="PF12833">
    <property type="entry name" value="HTH_18"/>
    <property type="match status" value="1"/>
</dbReference>
<dbReference type="PANTHER" id="PTHR43280:SF2">
    <property type="entry name" value="HTH-TYPE TRANSCRIPTIONAL REGULATOR EXSA"/>
    <property type="match status" value="1"/>
</dbReference>
<dbReference type="PRINTS" id="PR00032">
    <property type="entry name" value="HTHARAC"/>
</dbReference>
<accession>A0ABT4Q2A7</accession>
<evidence type="ECO:0000256" key="3">
    <source>
        <dbReference type="ARBA" id="ARBA00023163"/>
    </source>
</evidence>
<comment type="caution">
    <text evidence="5">The sequence shown here is derived from an EMBL/GenBank/DDBJ whole genome shotgun (WGS) entry which is preliminary data.</text>
</comment>
<dbReference type="SUPFAM" id="SSF51215">
    <property type="entry name" value="Regulatory protein AraC"/>
    <property type="match status" value="1"/>
</dbReference>
<dbReference type="InterPro" id="IPR020449">
    <property type="entry name" value="Tscrpt_reg_AraC-type_HTH"/>
</dbReference>
<dbReference type="PROSITE" id="PS00041">
    <property type="entry name" value="HTH_ARAC_FAMILY_1"/>
    <property type="match status" value="1"/>
</dbReference>
<evidence type="ECO:0000256" key="2">
    <source>
        <dbReference type="ARBA" id="ARBA00023125"/>
    </source>
</evidence>
<reference evidence="5 6" key="1">
    <citation type="submission" date="2022-12" db="EMBL/GenBank/DDBJ databases">
        <title>Draft genome sequence of Paenibacillus sp. dW9.</title>
        <authorList>
            <person name="Choi E.-W."/>
            <person name="Kim D.-U."/>
        </authorList>
    </citation>
    <scope>NUCLEOTIDE SEQUENCE [LARGE SCALE GENOMIC DNA]</scope>
    <source>
        <strain evidence="6">dW9</strain>
    </source>
</reference>
<dbReference type="EMBL" id="JAQAGZ010000001">
    <property type="protein sequence ID" value="MCZ8510907.1"/>
    <property type="molecule type" value="Genomic_DNA"/>
</dbReference>
<evidence type="ECO:0000256" key="1">
    <source>
        <dbReference type="ARBA" id="ARBA00023015"/>
    </source>
</evidence>
<keyword evidence="1" id="KW-0805">Transcription regulation</keyword>
<dbReference type="InterPro" id="IPR018062">
    <property type="entry name" value="HTH_AraC-typ_CS"/>
</dbReference>
<name>A0ABT4Q2A7_9BACL</name>
<sequence length="279" mass="31919">MQEFAHEYADMYYALPSPLQSAGGCWIVRAGRNRAKPNYLVGPKIIEVHSLHFVLDGKVSLSCAGNTVELEKGDLFCLYPGRPYVYETKSGTKPPLQMVWLALDGEQVPLLIAALGMTARQPYLTQAVDYEVRAVIKQILQQFINEKPEPLHLQSLLYTLFWKLKRENAAVHSDVKKHWVTQVKDYIDLHYTENIHIEHAAKLVGVHRSHLTSTFTQQYALSPMQYLQKQRMERGAQLLKETGLSVTEIALSLGYPELYSFTRAFKRYFGISPKAYRTQ</sequence>
<evidence type="ECO:0000313" key="5">
    <source>
        <dbReference type="EMBL" id="MCZ8510907.1"/>
    </source>
</evidence>
<proteinExistence type="predicted"/>
<keyword evidence="2" id="KW-0238">DNA-binding</keyword>
<dbReference type="Pfam" id="PF02311">
    <property type="entry name" value="AraC_binding"/>
    <property type="match status" value="1"/>
</dbReference>
<dbReference type="InterPro" id="IPR003313">
    <property type="entry name" value="AraC-bd"/>
</dbReference>
<dbReference type="SMART" id="SM00342">
    <property type="entry name" value="HTH_ARAC"/>
    <property type="match status" value="1"/>
</dbReference>
<feature type="domain" description="HTH araC/xylS-type" evidence="4">
    <location>
        <begin position="181"/>
        <end position="279"/>
    </location>
</feature>
<dbReference type="PANTHER" id="PTHR43280">
    <property type="entry name" value="ARAC-FAMILY TRANSCRIPTIONAL REGULATOR"/>
    <property type="match status" value="1"/>
</dbReference>
<dbReference type="InterPro" id="IPR009057">
    <property type="entry name" value="Homeodomain-like_sf"/>
</dbReference>
<evidence type="ECO:0000259" key="4">
    <source>
        <dbReference type="PROSITE" id="PS01124"/>
    </source>
</evidence>